<dbReference type="Proteomes" id="UP000499080">
    <property type="component" value="Unassembled WGS sequence"/>
</dbReference>
<organism evidence="2 3">
    <name type="scientific">Araneus ventricosus</name>
    <name type="common">Orbweaver spider</name>
    <name type="synonym">Epeira ventricosa</name>
    <dbReference type="NCBI Taxonomy" id="182803"/>
    <lineage>
        <taxon>Eukaryota</taxon>
        <taxon>Metazoa</taxon>
        <taxon>Ecdysozoa</taxon>
        <taxon>Arthropoda</taxon>
        <taxon>Chelicerata</taxon>
        <taxon>Arachnida</taxon>
        <taxon>Araneae</taxon>
        <taxon>Araneomorphae</taxon>
        <taxon>Entelegynae</taxon>
        <taxon>Araneoidea</taxon>
        <taxon>Araneidae</taxon>
        <taxon>Araneus</taxon>
    </lineage>
</organism>
<feature type="region of interest" description="Disordered" evidence="1">
    <location>
        <begin position="1"/>
        <end position="52"/>
    </location>
</feature>
<feature type="compositionally biased region" description="Polar residues" evidence="1">
    <location>
        <begin position="24"/>
        <end position="36"/>
    </location>
</feature>
<evidence type="ECO:0000313" key="2">
    <source>
        <dbReference type="EMBL" id="GBL94935.1"/>
    </source>
</evidence>
<feature type="region of interest" description="Disordered" evidence="1">
    <location>
        <begin position="83"/>
        <end position="109"/>
    </location>
</feature>
<reference evidence="2 3" key="1">
    <citation type="journal article" date="2019" name="Sci. Rep.">
        <title>Orb-weaving spider Araneus ventricosus genome elucidates the spidroin gene catalogue.</title>
        <authorList>
            <person name="Kono N."/>
            <person name="Nakamura H."/>
            <person name="Ohtoshi R."/>
            <person name="Moran D.A.P."/>
            <person name="Shinohara A."/>
            <person name="Yoshida Y."/>
            <person name="Fujiwara M."/>
            <person name="Mori M."/>
            <person name="Tomita M."/>
            <person name="Arakawa K."/>
        </authorList>
    </citation>
    <scope>NUCLEOTIDE SEQUENCE [LARGE SCALE GENOMIC DNA]</scope>
</reference>
<comment type="caution">
    <text evidence="2">The sequence shown here is derived from an EMBL/GenBank/DDBJ whole genome shotgun (WGS) entry which is preliminary data.</text>
</comment>
<protein>
    <submittedName>
        <fullName evidence="2">Uncharacterized protein</fullName>
    </submittedName>
</protein>
<gene>
    <name evidence="2" type="ORF">AVEN_187453_1</name>
</gene>
<sequence length="109" mass="11993">MSNGPIFFPPPRATEQSRPHPTPSLHSRQSYPTESDTVTRDGSFDRGGPNTRSCCHDVVCRVNYFPLPRDCIISQHLGRGLAAVRKGGPSDKARSSLGDRGILKSRKFT</sequence>
<dbReference type="AlphaFoldDB" id="A0A4Y2BU06"/>
<name>A0A4Y2BU06_ARAVE</name>
<keyword evidence="3" id="KW-1185">Reference proteome</keyword>
<evidence type="ECO:0000313" key="3">
    <source>
        <dbReference type="Proteomes" id="UP000499080"/>
    </source>
</evidence>
<dbReference type="EMBL" id="BGPR01000107">
    <property type="protein sequence ID" value="GBL94935.1"/>
    <property type="molecule type" value="Genomic_DNA"/>
</dbReference>
<accession>A0A4Y2BU06</accession>
<proteinExistence type="predicted"/>
<evidence type="ECO:0000256" key="1">
    <source>
        <dbReference type="SAM" id="MobiDB-lite"/>
    </source>
</evidence>